<keyword evidence="1" id="KW-0812">Transmembrane</keyword>
<evidence type="ECO:0000313" key="3">
    <source>
        <dbReference type="Proteomes" id="UP000559626"/>
    </source>
</evidence>
<proteinExistence type="predicted"/>
<organism evidence="2 3">
    <name type="scientific">Hymenobacter polaris</name>
    <dbReference type="NCBI Taxonomy" id="2682546"/>
    <lineage>
        <taxon>Bacteria</taxon>
        <taxon>Pseudomonadati</taxon>
        <taxon>Bacteroidota</taxon>
        <taxon>Cytophagia</taxon>
        <taxon>Cytophagales</taxon>
        <taxon>Hymenobacteraceae</taxon>
        <taxon>Hymenobacter</taxon>
    </lineage>
</organism>
<dbReference type="EMBL" id="JABBGH010000001">
    <property type="protein sequence ID" value="NML64708.1"/>
    <property type="molecule type" value="Genomic_DNA"/>
</dbReference>
<keyword evidence="1" id="KW-1133">Transmembrane helix</keyword>
<sequence length="59" mass="6332">MSASPSPAATALATRQLWLTVLRGVALALPLTLVLTLAIDWQRLAYLSAASWLLVVLKD</sequence>
<dbReference type="Proteomes" id="UP000559626">
    <property type="component" value="Unassembled WGS sequence"/>
</dbReference>
<keyword evidence="3" id="KW-1185">Reference proteome</keyword>
<protein>
    <submittedName>
        <fullName evidence="2">Uncharacterized protein</fullName>
    </submittedName>
</protein>
<name>A0A7Y0FLD9_9BACT</name>
<evidence type="ECO:0000256" key="1">
    <source>
        <dbReference type="SAM" id="Phobius"/>
    </source>
</evidence>
<reference evidence="2 3" key="1">
    <citation type="submission" date="2020-04" db="EMBL/GenBank/DDBJ databases">
        <title>Hymenobacter polaris sp. nov., isolated from Arctic soil.</title>
        <authorList>
            <person name="Dahal R.H."/>
        </authorList>
    </citation>
    <scope>NUCLEOTIDE SEQUENCE [LARGE SCALE GENOMIC DNA]</scope>
    <source>
        <strain evidence="2 3">RP-2-7</strain>
    </source>
</reference>
<feature type="transmembrane region" description="Helical" evidence="1">
    <location>
        <begin position="20"/>
        <end position="39"/>
    </location>
</feature>
<evidence type="ECO:0000313" key="2">
    <source>
        <dbReference type="EMBL" id="NML64708.1"/>
    </source>
</evidence>
<dbReference type="RefSeq" id="WP_169529991.1">
    <property type="nucleotide sequence ID" value="NZ_JABBGH010000001.1"/>
</dbReference>
<keyword evidence="1" id="KW-0472">Membrane</keyword>
<gene>
    <name evidence="2" type="ORF">HHL22_05765</name>
</gene>
<dbReference type="AlphaFoldDB" id="A0A7Y0FLD9"/>
<accession>A0A7Y0FLD9</accession>
<comment type="caution">
    <text evidence="2">The sequence shown here is derived from an EMBL/GenBank/DDBJ whole genome shotgun (WGS) entry which is preliminary data.</text>
</comment>